<dbReference type="OrthoDB" id="9785971at2"/>
<gene>
    <name evidence="2" type="primary">rapL_6</name>
    <name evidence="2" type="ORF">TRL7639_04411</name>
</gene>
<protein>
    <submittedName>
        <fullName evidence="2">L-lysine cyclodeaminase</fullName>
        <ecNumber evidence="2">4.3.1.28</ecNumber>
    </submittedName>
</protein>
<dbReference type="NCBIfam" id="NF004793">
    <property type="entry name" value="PRK06141.1"/>
    <property type="match status" value="1"/>
</dbReference>
<keyword evidence="3" id="KW-1185">Reference proteome</keyword>
<name>A0A1Y5U0B5_9RHOB</name>
<dbReference type="RefSeq" id="WP_085798053.1">
    <property type="nucleotide sequence ID" value="NZ_FWFO01000008.1"/>
</dbReference>
<dbReference type="AlphaFoldDB" id="A0A1Y5U0B5"/>
<dbReference type="Pfam" id="PF02423">
    <property type="entry name" value="OCD_Mu_crystall"/>
    <property type="match status" value="1"/>
</dbReference>
<dbReference type="Gene3D" id="3.30.1780.10">
    <property type="entry name" value="ornithine cyclodeaminase, domain 1"/>
    <property type="match status" value="1"/>
</dbReference>
<dbReference type="EC" id="4.3.1.28" evidence="2"/>
<dbReference type="EMBL" id="FWFO01000008">
    <property type="protein sequence ID" value="SLN73364.1"/>
    <property type="molecule type" value="Genomic_DNA"/>
</dbReference>
<dbReference type="PANTHER" id="PTHR13812">
    <property type="entry name" value="KETIMINE REDUCTASE MU-CRYSTALLIN"/>
    <property type="match status" value="1"/>
</dbReference>
<keyword evidence="2" id="KW-0456">Lyase</keyword>
<proteinExistence type="inferred from homology"/>
<evidence type="ECO:0000256" key="1">
    <source>
        <dbReference type="ARBA" id="ARBA00008903"/>
    </source>
</evidence>
<dbReference type="PIRSF" id="PIRSF001439">
    <property type="entry name" value="CryM"/>
    <property type="match status" value="1"/>
</dbReference>
<organism evidence="2 3">
    <name type="scientific">Falsiruegeria litorea R37</name>
    <dbReference type="NCBI Taxonomy" id="1200284"/>
    <lineage>
        <taxon>Bacteria</taxon>
        <taxon>Pseudomonadati</taxon>
        <taxon>Pseudomonadota</taxon>
        <taxon>Alphaproteobacteria</taxon>
        <taxon>Rhodobacterales</taxon>
        <taxon>Roseobacteraceae</taxon>
        <taxon>Falsiruegeria</taxon>
    </lineage>
</organism>
<dbReference type="FunFam" id="3.40.50.720:FF:000311">
    <property type="entry name" value="Ornithine cyclodeaminase"/>
    <property type="match status" value="1"/>
</dbReference>
<dbReference type="GO" id="GO:0016491">
    <property type="term" value="F:oxidoreductase activity"/>
    <property type="evidence" value="ECO:0007669"/>
    <property type="project" value="UniProtKB-ARBA"/>
</dbReference>
<sequence>MKVFSDASVAEALPWQALIADLRQAFAQGVSQPLRTAHTIPVPGEPDATFLAMPAWEEGGKLAVKILFIAPGNTGRNLPAVNASVMVFDAVTGQAEAAMEGAELTARRTAATSALAADLMARRDAKSLLIVGAGTIASNLIPAHMAVRDYDRITIWARKPEQAQALAGRFGDAVSVAADLDAAVADADVIAAATLTNDPLIKGALLKEGVHLDLVGGFTTDMREADSDAMKRAAGGIIVDTYDGAMAEAGDITQPLAEGAITRVDIAGDMAELCRGEAQPRQSDTQITVFKSVGAAIEDFVAARMVASSQT</sequence>
<dbReference type="Gene3D" id="3.40.50.720">
    <property type="entry name" value="NAD(P)-binding Rossmann-like Domain"/>
    <property type="match status" value="1"/>
</dbReference>
<accession>A0A1Y5U0B5</accession>
<dbReference type="GO" id="GO:0016829">
    <property type="term" value="F:lyase activity"/>
    <property type="evidence" value="ECO:0007669"/>
    <property type="project" value="UniProtKB-KW"/>
</dbReference>
<evidence type="ECO:0000313" key="3">
    <source>
        <dbReference type="Proteomes" id="UP000193077"/>
    </source>
</evidence>
<dbReference type="SUPFAM" id="SSF51735">
    <property type="entry name" value="NAD(P)-binding Rossmann-fold domains"/>
    <property type="match status" value="1"/>
</dbReference>
<dbReference type="GO" id="GO:0005737">
    <property type="term" value="C:cytoplasm"/>
    <property type="evidence" value="ECO:0007669"/>
    <property type="project" value="TreeGrafter"/>
</dbReference>
<dbReference type="PANTHER" id="PTHR13812:SF19">
    <property type="entry name" value="KETIMINE REDUCTASE MU-CRYSTALLIN"/>
    <property type="match status" value="1"/>
</dbReference>
<dbReference type="InterPro" id="IPR003462">
    <property type="entry name" value="ODC_Mu_crystall"/>
</dbReference>
<dbReference type="GO" id="GO:0019752">
    <property type="term" value="P:carboxylic acid metabolic process"/>
    <property type="evidence" value="ECO:0007669"/>
    <property type="project" value="UniProtKB-ARBA"/>
</dbReference>
<dbReference type="InterPro" id="IPR023401">
    <property type="entry name" value="ODC_N"/>
</dbReference>
<dbReference type="InterPro" id="IPR036291">
    <property type="entry name" value="NAD(P)-bd_dom_sf"/>
</dbReference>
<dbReference type="Proteomes" id="UP000193077">
    <property type="component" value="Unassembled WGS sequence"/>
</dbReference>
<comment type="similarity">
    <text evidence="1">Belongs to the ornithine cyclodeaminase/mu-crystallin family.</text>
</comment>
<reference evidence="2 3" key="1">
    <citation type="submission" date="2017-03" db="EMBL/GenBank/DDBJ databases">
        <authorList>
            <person name="Afonso C.L."/>
            <person name="Miller P.J."/>
            <person name="Scott M.A."/>
            <person name="Spackman E."/>
            <person name="Goraichik I."/>
            <person name="Dimitrov K.M."/>
            <person name="Suarez D.L."/>
            <person name="Swayne D.E."/>
        </authorList>
    </citation>
    <scope>NUCLEOTIDE SEQUENCE [LARGE SCALE GENOMIC DNA]</scope>
    <source>
        <strain evidence="2 3">CECT 7639</strain>
    </source>
</reference>
<evidence type="ECO:0000313" key="2">
    <source>
        <dbReference type="EMBL" id="SLN73364.1"/>
    </source>
</evidence>